<organism evidence="1 2">
    <name type="scientific">Aminipila luticellarii</name>
    <dbReference type="NCBI Taxonomy" id="2507160"/>
    <lineage>
        <taxon>Bacteria</taxon>
        <taxon>Bacillati</taxon>
        <taxon>Bacillota</taxon>
        <taxon>Clostridia</taxon>
        <taxon>Peptostreptococcales</taxon>
        <taxon>Anaerovoracaceae</taxon>
        <taxon>Aminipila</taxon>
    </lineage>
</organism>
<proteinExistence type="predicted"/>
<reference evidence="1 2" key="1">
    <citation type="submission" date="2019-01" db="EMBL/GenBank/DDBJ databases">
        <title>Draft genomes of a novel of Aminipila strains.</title>
        <authorList>
            <person name="Ma S."/>
        </authorList>
    </citation>
    <scope>NUCLEOTIDE SEQUENCE [LARGE SCALE GENOMIC DNA]</scope>
    <source>
        <strain evidence="2">JN-39</strain>
    </source>
</reference>
<gene>
    <name evidence="1" type="ORF">EQM06_00725</name>
</gene>
<dbReference type="SUPFAM" id="SSF64397">
    <property type="entry name" value="Hsp33 domain"/>
    <property type="match status" value="1"/>
</dbReference>
<dbReference type="Pfam" id="PF01430">
    <property type="entry name" value="HSP33"/>
    <property type="match status" value="1"/>
</dbReference>
<dbReference type="InterPro" id="IPR016153">
    <property type="entry name" value="Heat_shock_Hsp33_N"/>
</dbReference>
<dbReference type="GO" id="GO:0051082">
    <property type="term" value="F:unfolded protein binding"/>
    <property type="evidence" value="ECO:0007669"/>
    <property type="project" value="InterPro"/>
</dbReference>
<dbReference type="InterPro" id="IPR000397">
    <property type="entry name" value="Heat_shock_Hsp33"/>
</dbReference>
<name>A0A410PSG7_9FIRM</name>
<dbReference type="KEGG" id="amij:EQM06_00725"/>
<sequence length="97" mass="10473">MFKRRNFINGKSIIAIDKSKMYRVYLTISTDMVEEARKIHNTTPLATAGLGRVLTGAGLMGLMLKGQRDNIAVTTACNALSRAGFENGVAPVGSTNR</sequence>
<protein>
    <submittedName>
        <fullName evidence="1">Uncharacterized protein</fullName>
    </submittedName>
</protein>
<evidence type="ECO:0000313" key="2">
    <source>
        <dbReference type="Proteomes" id="UP000287601"/>
    </source>
</evidence>
<dbReference type="OrthoDB" id="9776534at2"/>
<accession>A0A410PSG7</accession>
<evidence type="ECO:0000313" key="1">
    <source>
        <dbReference type="EMBL" id="QAT41864.1"/>
    </source>
</evidence>
<dbReference type="GO" id="GO:0005737">
    <property type="term" value="C:cytoplasm"/>
    <property type="evidence" value="ECO:0007669"/>
    <property type="project" value="InterPro"/>
</dbReference>
<dbReference type="EMBL" id="CP035281">
    <property type="protein sequence ID" value="QAT41864.1"/>
    <property type="molecule type" value="Genomic_DNA"/>
</dbReference>
<dbReference type="AlphaFoldDB" id="A0A410PSG7"/>
<keyword evidence="2" id="KW-1185">Reference proteome</keyword>
<dbReference type="Proteomes" id="UP000287601">
    <property type="component" value="Chromosome"/>
</dbReference>
<dbReference type="GO" id="GO:0006457">
    <property type="term" value="P:protein folding"/>
    <property type="evidence" value="ECO:0007669"/>
    <property type="project" value="InterPro"/>
</dbReference>
<dbReference type="Gene3D" id="3.55.30.10">
    <property type="entry name" value="Hsp33 domain"/>
    <property type="match status" value="1"/>
</dbReference>